<evidence type="ECO:0000313" key="3">
    <source>
        <dbReference type="Proteomes" id="UP000011864"/>
    </source>
</evidence>
<feature type="chain" id="PRO_5003900643" description="Lipoprotein" evidence="1">
    <location>
        <begin position="26"/>
        <end position="145"/>
    </location>
</feature>
<dbReference type="PATRIC" id="fig|1129794.4.peg.2085"/>
<dbReference type="PROSITE" id="PS51257">
    <property type="entry name" value="PROKAR_LIPOPROTEIN"/>
    <property type="match status" value="1"/>
</dbReference>
<dbReference type="RefSeq" id="WP_007643388.1">
    <property type="nucleotide sequence ID" value="NC_020514.1"/>
</dbReference>
<organism evidence="2 3">
    <name type="scientific">Paraglaciecola psychrophila 170</name>
    <dbReference type="NCBI Taxonomy" id="1129794"/>
    <lineage>
        <taxon>Bacteria</taxon>
        <taxon>Pseudomonadati</taxon>
        <taxon>Pseudomonadota</taxon>
        <taxon>Gammaproteobacteria</taxon>
        <taxon>Alteromonadales</taxon>
        <taxon>Alteromonadaceae</taxon>
        <taxon>Paraglaciecola</taxon>
    </lineage>
</organism>
<evidence type="ECO:0008006" key="4">
    <source>
        <dbReference type="Google" id="ProtNLM"/>
    </source>
</evidence>
<evidence type="ECO:0000256" key="1">
    <source>
        <dbReference type="SAM" id="SignalP"/>
    </source>
</evidence>
<dbReference type="EMBL" id="CP003837">
    <property type="protein sequence ID" value="AGH44217.1"/>
    <property type="molecule type" value="Genomic_DNA"/>
</dbReference>
<gene>
    <name evidence="2" type="ORF">C427_2108</name>
</gene>
<dbReference type="Proteomes" id="UP000011864">
    <property type="component" value="Chromosome"/>
</dbReference>
<keyword evidence="3" id="KW-1185">Reference proteome</keyword>
<accession>K6Z5P2</accession>
<proteinExistence type="predicted"/>
<keyword evidence="1" id="KW-0732">Signal</keyword>
<feature type="signal peptide" evidence="1">
    <location>
        <begin position="1"/>
        <end position="25"/>
    </location>
</feature>
<reference evidence="2 3" key="1">
    <citation type="journal article" date="2013" name="Genome Announc.">
        <title>Complete Genome Sequence of Glaciecola psychrophila Strain 170T.</title>
        <authorList>
            <person name="Yin J."/>
            <person name="Chen J."/>
            <person name="Liu G."/>
            <person name="Yu Y."/>
            <person name="Song L."/>
            <person name="Wang X."/>
            <person name="Qu X."/>
        </authorList>
    </citation>
    <scope>NUCLEOTIDE SEQUENCE [LARGE SCALE GENOMIC DNA]</scope>
    <source>
        <strain evidence="2 3">170</strain>
    </source>
</reference>
<dbReference type="HOGENOM" id="CLU_1785027_0_0_6"/>
<evidence type="ECO:0000313" key="2">
    <source>
        <dbReference type="EMBL" id="AGH44217.1"/>
    </source>
</evidence>
<dbReference type="AlphaFoldDB" id="K6Z5P2"/>
<sequence length="145" mass="15654">MILIKKLTIVTCFLALSACSSINSAKVAEMTGKNGMINTGQIVSIERKQVDASFSKRATGSLIGHFIAQGLGANSGLKFASAVVGSAIANKEYGKFVDLIEVQSTVGQRYKTFVPIDYFSLNEQVDFIAEKKTITTIARIKRNAE</sequence>
<dbReference type="OrthoDB" id="9892407at2"/>
<dbReference type="KEGG" id="gps:C427_2108"/>
<name>K6Z5P2_9ALTE</name>
<protein>
    <recommendedName>
        <fullName evidence="4">Lipoprotein</fullName>
    </recommendedName>
</protein>